<evidence type="ECO:0000259" key="2">
    <source>
        <dbReference type="SMART" id="SM00429"/>
    </source>
</evidence>
<organism evidence="3 4">
    <name type="scientific">Pandoraea pulmonicola</name>
    <dbReference type="NCBI Taxonomy" id="93221"/>
    <lineage>
        <taxon>Bacteria</taxon>
        <taxon>Pseudomonadati</taxon>
        <taxon>Pseudomonadota</taxon>
        <taxon>Betaproteobacteria</taxon>
        <taxon>Burkholderiales</taxon>
        <taxon>Burkholderiaceae</taxon>
        <taxon>Pandoraea</taxon>
    </lineage>
</organism>
<dbReference type="Gene3D" id="2.60.40.10">
    <property type="entry name" value="Immunoglobulins"/>
    <property type="match status" value="2"/>
</dbReference>
<dbReference type="SMART" id="SM00429">
    <property type="entry name" value="IPT"/>
    <property type="match status" value="1"/>
</dbReference>
<feature type="domain" description="IPT/TIG" evidence="2">
    <location>
        <begin position="843"/>
        <end position="929"/>
    </location>
</feature>
<dbReference type="EMBL" id="UGSJ01000001">
    <property type="protein sequence ID" value="SUA89431.1"/>
    <property type="molecule type" value="Genomic_DNA"/>
</dbReference>
<accession>A0AAJ4ZA49</accession>
<evidence type="ECO:0000256" key="1">
    <source>
        <dbReference type="SAM" id="MobiDB-lite"/>
    </source>
</evidence>
<dbReference type="AlphaFoldDB" id="A0AAJ4ZA49"/>
<dbReference type="Pfam" id="PF01833">
    <property type="entry name" value="TIG"/>
    <property type="match status" value="2"/>
</dbReference>
<gene>
    <name evidence="3" type="ORF">NCTC13159_00898</name>
</gene>
<dbReference type="CDD" id="cd00102">
    <property type="entry name" value="IPT"/>
    <property type="match status" value="1"/>
</dbReference>
<sequence length="929" mass="100410">MISKKTERIGSGGVGQSESFASISYVCPAAGLNNENNTVIIGGVGLDGITSVNFGSQSCAVVRSARDGTRLTVTVRPDNKQSGKVTVTAGSASVPNAYDFVRPVVGYRVFVKKSTDGDTWENAKYGKFQESVPGQTSYSIRLVDDEDESLLPWETDDTNTVYKVTVCAMLDKSKIILLDPDPKVATRSDHQYPLPGDRGSVAWLTGQIIMPSSIRITSSQENSSLTLLWLPAKNLYVRGFLFSHRYRIFRKPVNATTWTKYKDVSNEAAIVETLDGFDETEFLVTPIGEDHWNHDSVVYFGAPNGMALPNNQSNQMLAYGLPKLVDQFPKSYGQAFVLYGSIGSMSISAFFEYMGNASSTGNTNYVWQINTDENADPTKWSDLRLSNVTGERTSVLTFGAANQPVDSSNAGWYRVKARNKAVSSRVDGVFSTPVRVYVGVGGAKPTPALISQSYTAGQTVYVEPETNEQGFVSTLFNNDSGAGYLWEYSAKSPTGPYEHSEFNPGAWRDIGGYRTRTMWFGEGFTRSAGTTDSGWYRLKMIANGHDAFSDPVYIKVGDGGNSRLAASATDEHVVSQYPMGGDEIIVPWDARSAETWVGISAYPPMVWQPEQKLEYTYTLTWEKSADGLTGWTNLCDSKRSKESFPQDKDVSNRNSTLLRFTPDRSEATFSQYKDRVSGWYRLRAVPRNRAVGMTAALTGGGKTKLEILSKPVQVTVVESGQGRPALLNQSEGIFAAETGSVGAVSIGAYFSNMGGVGNGYRWQRAPDSGTPPSQTSSDWKDTIPAPRTIIGLGTPTLTFGISGAGAQVASTGWYRLIADNQYDVEVFSDPIRLIIQDTSKFGQPSVGIIGPRQGSVKGGTLVSVKGKNLVGASVVTFGGVAGWNVVVARSAADGSSDELTVITPAHAAGTVNLFIKTPGGSVTKAFTFT</sequence>
<dbReference type="InterPro" id="IPR002909">
    <property type="entry name" value="IPT_dom"/>
</dbReference>
<protein>
    <submittedName>
        <fullName evidence="3">IPT/TIG domain</fullName>
    </submittedName>
</protein>
<evidence type="ECO:0000313" key="3">
    <source>
        <dbReference type="EMBL" id="SUA89431.1"/>
    </source>
</evidence>
<name>A0AAJ4ZA49_PANPU</name>
<comment type="caution">
    <text evidence="3">The sequence shown here is derived from an EMBL/GenBank/DDBJ whole genome shotgun (WGS) entry which is preliminary data.</text>
</comment>
<dbReference type="InterPro" id="IPR013783">
    <property type="entry name" value="Ig-like_fold"/>
</dbReference>
<dbReference type="InterPro" id="IPR014756">
    <property type="entry name" value="Ig_E-set"/>
</dbReference>
<reference evidence="3 4" key="1">
    <citation type="submission" date="2018-06" db="EMBL/GenBank/DDBJ databases">
        <authorList>
            <consortium name="Pathogen Informatics"/>
            <person name="Doyle S."/>
        </authorList>
    </citation>
    <scope>NUCLEOTIDE SEQUENCE [LARGE SCALE GENOMIC DNA]</scope>
    <source>
        <strain evidence="3 4">NCTC13159</strain>
    </source>
</reference>
<dbReference type="Proteomes" id="UP000254589">
    <property type="component" value="Unassembled WGS sequence"/>
</dbReference>
<proteinExistence type="predicted"/>
<evidence type="ECO:0000313" key="4">
    <source>
        <dbReference type="Proteomes" id="UP000254589"/>
    </source>
</evidence>
<dbReference type="RefSeq" id="WP_084072517.1">
    <property type="nucleotide sequence ID" value="NZ_CP010310.2"/>
</dbReference>
<dbReference type="SUPFAM" id="SSF81296">
    <property type="entry name" value="E set domains"/>
    <property type="match status" value="2"/>
</dbReference>
<feature type="region of interest" description="Disordered" evidence="1">
    <location>
        <begin position="763"/>
        <end position="782"/>
    </location>
</feature>